<dbReference type="Pfam" id="PF13385">
    <property type="entry name" value="Laminin_G_3"/>
    <property type="match status" value="1"/>
</dbReference>
<sequence length="239" mass="26020">TDVDGTIADIGAYYYDQAGQPVRVQKITTTPSATNIALKWPANTENDLAGYNVYRSTDPNDDFYNMSQYATATDSFYVDEGAEENTTYHYRVSAVDGGGDEGVIAFARHGRTGNDTTALVQGADDRWISVSQFAAPVISPEQDYTLEFYFHPLAYQNAVEKIMRLSGLSVYLATAMQDSFRIRVVDEDGSAFDGDIIVRDSSWHHLAVTAPADGNLSLWLDGHFNGEAGTDIALSGSGV</sequence>
<dbReference type="InterPro" id="IPR003961">
    <property type="entry name" value="FN3_dom"/>
</dbReference>
<feature type="non-terminal residue" evidence="2">
    <location>
        <position position="239"/>
    </location>
</feature>
<feature type="non-terminal residue" evidence="2">
    <location>
        <position position="1"/>
    </location>
</feature>
<dbReference type="SUPFAM" id="SSF49899">
    <property type="entry name" value="Concanavalin A-like lectins/glucanases"/>
    <property type="match status" value="1"/>
</dbReference>
<dbReference type="CDD" id="cd00063">
    <property type="entry name" value="FN3"/>
    <property type="match status" value="1"/>
</dbReference>
<dbReference type="InterPro" id="IPR013320">
    <property type="entry name" value="ConA-like_dom_sf"/>
</dbReference>
<organism evidence="2">
    <name type="scientific">marine metagenome</name>
    <dbReference type="NCBI Taxonomy" id="408172"/>
    <lineage>
        <taxon>unclassified sequences</taxon>
        <taxon>metagenomes</taxon>
        <taxon>ecological metagenomes</taxon>
    </lineage>
</organism>
<dbReference type="Gene3D" id="2.60.40.10">
    <property type="entry name" value="Immunoglobulins"/>
    <property type="match status" value="1"/>
</dbReference>
<gene>
    <name evidence="2" type="ORF">METZ01_LOCUS487302</name>
</gene>
<evidence type="ECO:0000259" key="1">
    <source>
        <dbReference type="PROSITE" id="PS50853"/>
    </source>
</evidence>
<dbReference type="Gene3D" id="2.60.120.200">
    <property type="match status" value="1"/>
</dbReference>
<feature type="domain" description="Fibronectin type-III" evidence="1">
    <location>
        <begin position="20"/>
        <end position="115"/>
    </location>
</feature>
<accession>A0A383CS59</accession>
<proteinExistence type="predicted"/>
<name>A0A383CS59_9ZZZZ</name>
<dbReference type="SUPFAM" id="SSF49265">
    <property type="entry name" value="Fibronectin type III"/>
    <property type="match status" value="1"/>
</dbReference>
<dbReference type="EMBL" id="UINC01210812">
    <property type="protein sequence ID" value="SVE34448.1"/>
    <property type="molecule type" value="Genomic_DNA"/>
</dbReference>
<evidence type="ECO:0000313" key="2">
    <source>
        <dbReference type="EMBL" id="SVE34448.1"/>
    </source>
</evidence>
<dbReference type="PROSITE" id="PS50853">
    <property type="entry name" value="FN3"/>
    <property type="match status" value="1"/>
</dbReference>
<dbReference type="AlphaFoldDB" id="A0A383CS59"/>
<protein>
    <recommendedName>
        <fullName evidence="1">Fibronectin type-III domain-containing protein</fullName>
    </recommendedName>
</protein>
<dbReference type="InterPro" id="IPR013783">
    <property type="entry name" value="Ig-like_fold"/>
</dbReference>
<dbReference type="InterPro" id="IPR036116">
    <property type="entry name" value="FN3_sf"/>
</dbReference>
<reference evidence="2" key="1">
    <citation type="submission" date="2018-05" db="EMBL/GenBank/DDBJ databases">
        <authorList>
            <person name="Lanie J.A."/>
            <person name="Ng W.-L."/>
            <person name="Kazmierczak K.M."/>
            <person name="Andrzejewski T.M."/>
            <person name="Davidsen T.M."/>
            <person name="Wayne K.J."/>
            <person name="Tettelin H."/>
            <person name="Glass J.I."/>
            <person name="Rusch D."/>
            <person name="Podicherti R."/>
            <person name="Tsui H.-C.T."/>
            <person name="Winkler M.E."/>
        </authorList>
    </citation>
    <scope>NUCLEOTIDE SEQUENCE</scope>
</reference>